<dbReference type="CDD" id="cd04301">
    <property type="entry name" value="NAT_SF"/>
    <property type="match status" value="1"/>
</dbReference>
<evidence type="ECO:0000259" key="1">
    <source>
        <dbReference type="PROSITE" id="PS51186"/>
    </source>
</evidence>
<sequence length="158" mass="18302">MSLSQNKNIKYIIGEEELLDSIQSLWEELNQHHKERSPYFKEFYSINIFENRKKGLLEKSQGGRLRVHLAKDISMNKIIGYCVSSITDDGIGEIDSIFVQKEYRKLNVGDYLMSSALSWMNENKVKSKIIGVVSGNEEALGFYKKYNFYSSTIILKEK</sequence>
<feature type="domain" description="N-acetyltransferase" evidence="1">
    <location>
        <begin position="9"/>
        <end position="158"/>
    </location>
</feature>
<dbReference type="Pfam" id="PF00583">
    <property type="entry name" value="Acetyltransf_1"/>
    <property type="match status" value="1"/>
</dbReference>
<organism evidence="2 3">
    <name type="scientific">Clostridium mobile</name>
    <dbReference type="NCBI Taxonomy" id="2841512"/>
    <lineage>
        <taxon>Bacteria</taxon>
        <taxon>Bacillati</taxon>
        <taxon>Bacillota</taxon>
        <taxon>Clostridia</taxon>
        <taxon>Eubacteriales</taxon>
        <taxon>Clostridiaceae</taxon>
        <taxon>Clostridium</taxon>
    </lineage>
</organism>
<protein>
    <submittedName>
        <fullName evidence="2">GNAT family N-acetyltransferase</fullName>
    </submittedName>
</protein>
<dbReference type="Proteomes" id="UP000726170">
    <property type="component" value="Unassembled WGS sequence"/>
</dbReference>
<proteinExistence type="predicted"/>
<name>A0ABS6EEQ5_9CLOT</name>
<keyword evidence="3" id="KW-1185">Reference proteome</keyword>
<evidence type="ECO:0000313" key="2">
    <source>
        <dbReference type="EMBL" id="MBU5483692.1"/>
    </source>
</evidence>
<dbReference type="RefSeq" id="WP_216438049.1">
    <property type="nucleotide sequence ID" value="NZ_JAHLQF010000001.1"/>
</dbReference>
<gene>
    <name evidence="2" type="ORF">KQI86_05070</name>
</gene>
<comment type="caution">
    <text evidence="2">The sequence shown here is derived from an EMBL/GenBank/DDBJ whole genome shotgun (WGS) entry which is preliminary data.</text>
</comment>
<dbReference type="EMBL" id="JAHLQF010000001">
    <property type="protein sequence ID" value="MBU5483692.1"/>
    <property type="molecule type" value="Genomic_DNA"/>
</dbReference>
<dbReference type="InterPro" id="IPR000182">
    <property type="entry name" value="GNAT_dom"/>
</dbReference>
<accession>A0ABS6EEQ5</accession>
<evidence type="ECO:0000313" key="3">
    <source>
        <dbReference type="Proteomes" id="UP000726170"/>
    </source>
</evidence>
<reference evidence="2 3" key="1">
    <citation type="submission" date="2021-06" db="EMBL/GenBank/DDBJ databases">
        <authorList>
            <person name="Sun Q."/>
            <person name="Li D."/>
        </authorList>
    </citation>
    <scope>NUCLEOTIDE SEQUENCE [LARGE SCALE GENOMIC DNA]</scope>
    <source>
        <strain evidence="2 3">MSJ-11</strain>
    </source>
</reference>
<dbReference type="PROSITE" id="PS51186">
    <property type="entry name" value="GNAT"/>
    <property type="match status" value="1"/>
</dbReference>